<dbReference type="PROSITE" id="PS50206">
    <property type="entry name" value="RHODANESE_3"/>
    <property type="match status" value="1"/>
</dbReference>
<evidence type="ECO:0000313" key="8">
    <source>
        <dbReference type="Proteomes" id="UP000260351"/>
    </source>
</evidence>
<keyword evidence="1" id="KW-0001">2Fe-2S</keyword>
<organism evidence="7 8">
    <name type="scientific">Wenzhouxiangella sediminis</name>
    <dbReference type="NCBI Taxonomy" id="1792836"/>
    <lineage>
        <taxon>Bacteria</taxon>
        <taxon>Pseudomonadati</taxon>
        <taxon>Pseudomonadota</taxon>
        <taxon>Gammaproteobacteria</taxon>
        <taxon>Chromatiales</taxon>
        <taxon>Wenzhouxiangellaceae</taxon>
        <taxon>Wenzhouxiangella</taxon>
    </lineage>
</organism>
<accession>A0A3E1KAM2</accession>
<dbReference type="SUPFAM" id="SSF89360">
    <property type="entry name" value="HesB-like domain"/>
    <property type="match status" value="1"/>
</dbReference>
<name>A0A3E1KAM2_9GAMM</name>
<dbReference type="Gene3D" id="3.40.250.10">
    <property type="entry name" value="Rhodanese-like domain"/>
    <property type="match status" value="1"/>
</dbReference>
<keyword evidence="8" id="KW-1185">Reference proteome</keyword>
<evidence type="ECO:0000313" key="7">
    <source>
        <dbReference type="EMBL" id="RFF31398.1"/>
    </source>
</evidence>
<evidence type="ECO:0000256" key="4">
    <source>
        <dbReference type="ARBA" id="ARBA00023014"/>
    </source>
</evidence>
<dbReference type="InterPro" id="IPR002109">
    <property type="entry name" value="Glutaredoxin"/>
</dbReference>
<evidence type="ECO:0000259" key="6">
    <source>
        <dbReference type="PROSITE" id="PS50206"/>
    </source>
</evidence>
<gene>
    <name evidence="7" type="primary">grxD</name>
    <name evidence="7" type="ORF">DZC52_04720</name>
</gene>
<dbReference type="InterPro" id="IPR004480">
    <property type="entry name" value="Monothiol_GRX-rel"/>
</dbReference>
<dbReference type="GO" id="GO:0051537">
    <property type="term" value="F:2 iron, 2 sulfur cluster binding"/>
    <property type="evidence" value="ECO:0007669"/>
    <property type="project" value="UniProtKB-KW"/>
</dbReference>
<dbReference type="NCBIfam" id="TIGR00365">
    <property type="entry name" value="Grx4 family monothiol glutaredoxin"/>
    <property type="match status" value="1"/>
</dbReference>
<keyword evidence="5" id="KW-0676">Redox-active center</keyword>
<feature type="domain" description="Rhodanese" evidence="6">
    <location>
        <begin position="220"/>
        <end position="294"/>
    </location>
</feature>
<dbReference type="AlphaFoldDB" id="A0A3E1KAM2"/>
<dbReference type="SUPFAM" id="SSF52821">
    <property type="entry name" value="Rhodanese/Cell cycle control phosphatase"/>
    <property type="match status" value="1"/>
</dbReference>
<dbReference type="PANTHER" id="PTHR10293:SF72">
    <property type="entry name" value="MONOTHIOL GLUTAREDOXIN-S14, CHLOROPLASTIC"/>
    <property type="match status" value="1"/>
</dbReference>
<dbReference type="Pfam" id="PF00581">
    <property type="entry name" value="Rhodanese"/>
    <property type="match status" value="1"/>
</dbReference>
<comment type="caution">
    <text evidence="7">The sequence shown here is derived from an EMBL/GenBank/DDBJ whole genome shotgun (WGS) entry which is preliminary data.</text>
</comment>
<reference evidence="7 8" key="1">
    <citation type="submission" date="2018-08" db="EMBL/GenBank/DDBJ databases">
        <title>Wenzhouxiangella salilacus sp. nov., a novel bacterium isolated from a saline lake in Xinjiang Province, China.</title>
        <authorList>
            <person name="Han S."/>
        </authorList>
    </citation>
    <scope>NUCLEOTIDE SEQUENCE [LARGE SCALE GENOMIC DNA]</scope>
    <source>
        <strain evidence="7 8">XDB06</strain>
    </source>
</reference>
<protein>
    <submittedName>
        <fullName evidence="7">Grx4 family monothiol glutaredoxin</fullName>
    </submittedName>
</protein>
<dbReference type="EMBL" id="QUZK01000021">
    <property type="protein sequence ID" value="RFF31398.1"/>
    <property type="molecule type" value="Genomic_DNA"/>
</dbReference>
<dbReference type="OrthoDB" id="9804115at2"/>
<dbReference type="InterPro" id="IPR035903">
    <property type="entry name" value="HesB-like_dom_sf"/>
</dbReference>
<dbReference type="Gene3D" id="2.60.300.12">
    <property type="entry name" value="HesB-like domain"/>
    <property type="match status" value="1"/>
</dbReference>
<dbReference type="InterPro" id="IPR033658">
    <property type="entry name" value="GRX_PICOT-like"/>
</dbReference>
<sequence length="300" mass="32959">MSLDPALREKIESQVASHRVVLYMKGTPKMPQCGFSAKTAGILDQLLAGDYASYNVLEDESVREGIKVFGDWPTIPQLYVDGELVGGNDIIGEMFNSGELHELFGLEKPDRTPPEITITDKAAEKIREFLDAYPGNHLHFAIDGGWDAQFQVGPKQGTEIETESNGITVLMDIGSAQRAKGATIDWVETVQGEGLKLDLPGAPAPVRQMTPAELQERMNSGENLRVIDVRSEADRNEKPLDFAEVLDADLMAKLKDGDTNQPLVFVCNVGQTSMQYAEHYRKQGYTQVYNLEGGANAILS</sequence>
<dbReference type="SUPFAM" id="SSF52833">
    <property type="entry name" value="Thioredoxin-like"/>
    <property type="match status" value="1"/>
</dbReference>
<dbReference type="InterPro" id="IPR036249">
    <property type="entry name" value="Thioredoxin-like_sf"/>
</dbReference>
<keyword evidence="3" id="KW-0408">Iron</keyword>
<dbReference type="CDD" id="cd00158">
    <property type="entry name" value="RHOD"/>
    <property type="match status" value="1"/>
</dbReference>
<keyword evidence="2" id="KW-0479">Metal-binding</keyword>
<evidence type="ECO:0000256" key="5">
    <source>
        <dbReference type="ARBA" id="ARBA00023284"/>
    </source>
</evidence>
<dbReference type="PROSITE" id="PS51354">
    <property type="entry name" value="GLUTAREDOXIN_2"/>
    <property type="match status" value="1"/>
</dbReference>
<dbReference type="Pfam" id="PF00462">
    <property type="entry name" value="Glutaredoxin"/>
    <property type="match status" value="1"/>
</dbReference>
<dbReference type="RefSeq" id="WP_116650004.1">
    <property type="nucleotide sequence ID" value="NZ_QUZK01000021.1"/>
</dbReference>
<dbReference type="InterPro" id="IPR001763">
    <property type="entry name" value="Rhodanese-like_dom"/>
</dbReference>
<proteinExistence type="predicted"/>
<evidence type="ECO:0000256" key="1">
    <source>
        <dbReference type="ARBA" id="ARBA00022714"/>
    </source>
</evidence>
<dbReference type="PANTHER" id="PTHR10293">
    <property type="entry name" value="GLUTAREDOXIN FAMILY MEMBER"/>
    <property type="match status" value="1"/>
</dbReference>
<keyword evidence="4" id="KW-0411">Iron-sulfur</keyword>
<dbReference type="Proteomes" id="UP000260351">
    <property type="component" value="Unassembled WGS sequence"/>
</dbReference>
<evidence type="ECO:0000256" key="2">
    <source>
        <dbReference type="ARBA" id="ARBA00022723"/>
    </source>
</evidence>
<dbReference type="CDD" id="cd03028">
    <property type="entry name" value="GRX_PICOT_like"/>
    <property type="match status" value="1"/>
</dbReference>
<dbReference type="InterPro" id="IPR036873">
    <property type="entry name" value="Rhodanese-like_dom_sf"/>
</dbReference>
<evidence type="ECO:0000256" key="3">
    <source>
        <dbReference type="ARBA" id="ARBA00023004"/>
    </source>
</evidence>
<dbReference type="GO" id="GO:0046872">
    <property type="term" value="F:metal ion binding"/>
    <property type="evidence" value="ECO:0007669"/>
    <property type="project" value="UniProtKB-KW"/>
</dbReference>
<dbReference type="Gene3D" id="3.40.30.10">
    <property type="entry name" value="Glutaredoxin"/>
    <property type="match status" value="1"/>
</dbReference>